<reference evidence="3" key="1">
    <citation type="journal article" date="2017" name="J. Biotechnol.">
        <title>Complete genome sequence of Novosphingobium resinovorum SA1, a versatile xenobiotic-degrading bacterium capable of utilizing sulfanilic acid.</title>
        <authorList>
            <person name="Hegedus B."/>
            <person name="Kos P.B."/>
            <person name="Balint B."/>
            <person name="Maroti G."/>
            <person name="Gan H.M."/>
            <person name="Perei K."/>
            <person name="Rakhely G."/>
        </authorList>
    </citation>
    <scope>NUCLEOTIDE SEQUENCE [LARGE SCALE GENOMIC DNA]</scope>
    <source>
        <strain evidence="3">SA1</strain>
    </source>
</reference>
<dbReference type="SUPFAM" id="SSF54909">
    <property type="entry name" value="Dimeric alpha+beta barrel"/>
    <property type="match status" value="1"/>
</dbReference>
<dbReference type="EMBL" id="CP017077">
    <property type="protein sequence ID" value="AOR80210.1"/>
    <property type="molecule type" value="Genomic_DNA"/>
</dbReference>
<protein>
    <submittedName>
        <fullName evidence="2">Ethyl tert-butyl ether degradation protein EthD</fullName>
    </submittedName>
</protein>
<geneLocation type="plasmid" evidence="2 3">
    <name>pSA2</name>
</geneLocation>
<feature type="domain" description="EthD" evidence="1">
    <location>
        <begin position="13"/>
        <end position="84"/>
    </location>
</feature>
<organism evidence="2 3">
    <name type="scientific">Novosphingobium resinovorum</name>
    <dbReference type="NCBI Taxonomy" id="158500"/>
    <lineage>
        <taxon>Bacteria</taxon>
        <taxon>Pseudomonadati</taxon>
        <taxon>Pseudomonadota</taxon>
        <taxon>Alphaproteobacteria</taxon>
        <taxon>Sphingomonadales</taxon>
        <taxon>Sphingomonadaceae</taxon>
        <taxon>Novosphingobium</taxon>
    </lineage>
</organism>
<evidence type="ECO:0000313" key="3">
    <source>
        <dbReference type="Proteomes" id="UP000094626"/>
    </source>
</evidence>
<dbReference type="AlphaFoldDB" id="A0A1D8ADP1"/>
<proteinExistence type="predicted"/>
<dbReference type="InterPro" id="IPR009799">
    <property type="entry name" value="EthD_dom"/>
</dbReference>
<keyword evidence="3" id="KW-1185">Reference proteome</keyword>
<dbReference type="Gene3D" id="3.30.70.100">
    <property type="match status" value="1"/>
</dbReference>
<dbReference type="NCBIfam" id="TIGR02118">
    <property type="entry name" value="EthD family reductase"/>
    <property type="match status" value="1"/>
</dbReference>
<dbReference type="Proteomes" id="UP000094626">
    <property type="component" value="Plasmid pSA2"/>
</dbReference>
<name>A0A1D8ADP1_9SPHN</name>
<gene>
    <name evidence="2" type="ORF">BES08_25130</name>
</gene>
<dbReference type="KEGG" id="nre:BES08_25130"/>
<dbReference type="OrthoDB" id="6369070at2"/>
<sequence length="112" mass="12233">MAVSMVVVASRPPDWTQEQFTAWWRGPHAAAARVLPGLIAYRHGVVTKDFDNPDGTGWDGHAVLTFADQQALDAAFASPEWATATEQTKGMRGRRIILITQEVDLLEEGADA</sequence>
<accession>A0A1D8ADP1</accession>
<evidence type="ECO:0000259" key="1">
    <source>
        <dbReference type="Pfam" id="PF07110"/>
    </source>
</evidence>
<dbReference type="GO" id="GO:0016491">
    <property type="term" value="F:oxidoreductase activity"/>
    <property type="evidence" value="ECO:0007669"/>
    <property type="project" value="InterPro"/>
</dbReference>
<dbReference type="RefSeq" id="WP_069709623.1">
    <property type="nucleotide sequence ID" value="NZ_CP017077.1"/>
</dbReference>
<dbReference type="InterPro" id="IPR011008">
    <property type="entry name" value="Dimeric_a/b-barrel"/>
</dbReference>
<keyword evidence="2" id="KW-0614">Plasmid</keyword>
<evidence type="ECO:0000313" key="2">
    <source>
        <dbReference type="EMBL" id="AOR80210.1"/>
    </source>
</evidence>
<dbReference type="Pfam" id="PF07110">
    <property type="entry name" value="EthD"/>
    <property type="match status" value="1"/>
</dbReference>